<feature type="domain" description="Novel STAND NTPase 1" evidence="5">
    <location>
        <begin position="113"/>
        <end position="509"/>
    </location>
</feature>
<dbReference type="EMBL" id="JBHEZZ010000005">
    <property type="protein sequence ID" value="MFC1401821.1"/>
    <property type="molecule type" value="Genomic_DNA"/>
</dbReference>
<dbReference type="PANTHER" id="PTHR19879:SF9">
    <property type="entry name" value="TRANSCRIPTION INITIATION FACTOR TFIID SUBUNIT 5"/>
    <property type="match status" value="1"/>
</dbReference>
<feature type="repeat" description="WD" evidence="3">
    <location>
        <begin position="1109"/>
        <end position="1150"/>
    </location>
</feature>
<keyword evidence="1 3" id="KW-0853">WD repeat</keyword>
<evidence type="ECO:0000256" key="4">
    <source>
        <dbReference type="SAM" id="MobiDB-lite"/>
    </source>
</evidence>
<feature type="repeat" description="WD" evidence="3">
    <location>
        <begin position="1025"/>
        <end position="1057"/>
    </location>
</feature>
<accession>A0ABV6UK45</accession>
<dbReference type="Pfam" id="PF13560">
    <property type="entry name" value="HTH_31"/>
    <property type="match status" value="1"/>
</dbReference>
<evidence type="ECO:0000256" key="3">
    <source>
        <dbReference type="PROSITE-ProRule" id="PRU00221"/>
    </source>
</evidence>
<proteinExistence type="predicted"/>
<dbReference type="Proteomes" id="UP001592528">
    <property type="component" value="Unassembled WGS sequence"/>
</dbReference>
<evidence type="ECO:0000313" key="7">
    <source>
        <dbReference type="Proteomes" id="UP001592528"/>
    </source>
</evidence>
<dbReference type="InterPro" id="IPR049052">
    <property type="entry name" value="nSTAND1"/>
</dbReference>
<dbReference type="Pfam" id="PF20703">
    <property type="entry name" value="nSTAND1"/>
    <property type="match status" value="1"/>
</dbReference>
<feature type="repeat" description="WD" evidence="3">
    <location>
        <begin position="658"/>
        <end position="699"/>
    </location>
</feature>
<dbReference type="CDD" id="cd00267">
    <property type="entry name" value="ABC_ATPase"/>
    <property type="match status" value="1"/>
</dbReference>
<evidence type="ECO:0000259" key="5">
    <source>
        <dbReference type="Pfam" id="PF20703"/>
    </source>
</evidence>
<dbReference type="PANTHER" id="PTHR19879">
    <property type="entry name" value="TRANSCRIPTION INITIATION FACTOR TFIID"/>
    <property type="match status" value="1"/>
</dbReference>
<dbReference type="Pfam" id="PF00400">
    <property type="entry name" value="WD40"/>
    <property type="match status" value="13"/>
</dbReference>
<evidence type="ECO:0000256" key="2">
    <source>
        <dbReference type="ARBA" id="ARBA00022737"/>
    </source>
</evidence>
<feature type="repeat" description="WD" evidence="3">
    <location>
        <begin position="723"/>
        <end position="749"/>
    </location>
</feature>
<feature type="repeat" description="WD" evidence="3">
    <location>
        <begin position="853"/>
        <end position="886"/>
    </location>
</feature>
<dbReference type="RefSeq" id="WP_051725527.1">
    <property type="nucleotide sequence ID" value="NZ_JBHEZZ010000005.1"/>
</dbReference>
<feature type="repeat" description="WD" evidence="3">
    <location>
        <begin position="898"/>
        <end position="939"/>
    </location>
</feature>
<dbReference type="SUPFAM" id="SSF47413">
    <property type="entry name" value="lambda repressor-like DNA-binding domains"/>
    <property type="match status" value="1"/>
</dbReference>
<dbReference type="Gene3D" id="2.130.10.10">
    <property type="entry name" value="YVTN repeat-like/Quinoprotein amine dehydrogenase"/>
    <property type="match status" value="5"/>
</dbReference>
<feature type="repeat" description="WD" evidence="3">
    <location>
        <begin position="807"/>
        <end position="848"/>
    </location>
</feature>
<reference evidence="6 7" key="1">
    <citation type="submission" date="2024-09" db="EMBL/GenBank/DDBJ databases">
        <authorList>
            <person name="Lee S.D."/>
        </authorList>
    </citation>
    <scope>NUCLEOTIDE SEQUENCE [LARGE SCALE GENOMIC DNA]</scope>
    <source>
        <strain evidence="6 7">N1-5</strain>
    </source>
</reference>
<name>A0ABV6UK45_9ACTN</name>
<dbReference type="PROSITE" id="PS50294">
    <property type="entry name" value="WD_REPEATS_REGION"/>
    <property type="match status" value="10"/>
</dbReference>
<evidence type="ECO:0000256" key="1">
    <source>
        <dbReference type="ARBA" id="ARBA00022574"/>
    </source>
</evidence>
<dbReference type="SUPFAM" id="SSF52540">
    <property type="entry name" value="P-loop containing nucleoside triphosphate hydrolases"/>
    <property type="match status" value="1"/>
</dbReference>
<evidence type="ECO:0000313" key="6">
    <source>
        <dbReference type="EMBL" id="MFC1401821.1"/>
    </source>
</evidence>
<dbReference type="InterPro" id="IPR019775">
    <property type="entry name" value="WD40_repeat_CS"/>
</dbReference>
<organism evidence="6 7">
    <name type="scientific">Streptacidiphilus cavernicola</name>
    <dbReference type="NCBI Taxonomy" id="3342716"/>
    <lineage>
        <taxon>Bacteria</taxon>
        <taxon>Bacillati</taxon>
        <taxon>Actinomycetota</taxon>
        <taxon>Actinomycetes</taxon>
        <taxon>Kitasatosporales</taxon>
        <taxon>Streptomycetaceae</taxon>
        <taxon>Streptacidiphilus</taxon>
    </lineage>
</organism>
<dbReference type="InterPro" id="IPR020472">
    <property type="entry name" value="WD40_PAC1"/>
</dbReference>
<feature type="region of interest" description="Disordered" evidence="4">
    <location>
        <begin position="1"/>
        <end position="25"/>
    </location>
</feature>
<sequence>MAEEPTYAARQEYGDGQGPGEGPAAISERRDFAIQLTLLRERAGLTVRAVARSLDARDATIGGYFGGAHLPSVNLLPHLLAACGVTDPEAVREWTEALIRVRPRRGRTVGAAPYRGLASFEPEHSEWFFGREELTALLRRRLAEREAAGQALIVAVGPSGSGKSSLLRAGLVPTLLDEGRRVELLTPGPHPLTDLAARLAMDAPATVARTVAALSTDPEGRPSLVREPLVLVVDQFEETFTTCLDEAERQAFVTALCALAGGRAQVVLGLRADFYADALRYPPLAATLQDAQVVVGPMARAELRRAIAEPALKAGLTLPDGLVELVLSELAPPTGGAAREAVDTANAADVAHEAGALPLLSHALLATFRRSRDRRLTVSDYRDSGGIAGAVAHTAEAICSELTSEQLDLTRRLFLRLVRVSEDSADTRRRVWRSEVLAPGAGDELADIVDRFIDQRLITAHADTLELTHEALLIAWPRLRAWIDADRTGIRVHRRLTEAAQTWHDAGRDLHALPRGGPLAMFRDWATDPSHQLDLNRLEREFLDAGIQHDQQEKLSVRRRTLVLKGLVAALTVLAMVAGSLAVYAFKESENAREQSAAAHYQQALAVSREVAIEADHARSGDVALAAQLSLAAYRISPTPQARSSLLDSSATPSATRLLGPNGAVQTLAIDPRTHVLAAGCADGTVWLWDATQAARPRLLGKLLTAFRTKTTASGDAMFGTAVFAVALSSDGRTLAAAGADRTVWLWDLTHPAAPRALGKPLTGSGNTIYSLAFSPDGRTLAAGSADNTVRLWDVSDRERPTMINPLRGAADYVEAVAFSPDGRTLAAGSADRTVRLWDLSRPDTPRALGKPLAGPTGVVDALAFGPGGRTLAEADRNGSVWLWNITGAGRPAAGKALTGATSWVNAVAFSPDGRTLAAGGSDDLVRLWDVDTGRVTATLPHPGPVTSLAWRDSTTLVTGDADAETRLWHLPSPVLAATGVVNGVAFSPDGHLLAVAADRLQLWDVTTRQPVGPSLGMPGANAAAVAFSPDGTTLAVGSTDSRLRLWNITDPARPVSLGPPLVGPASGYVESVAYSRDGHTLATGNDDGTVRLWDVSDVTRPRPLGKPLTGPQSYVFSVAFSPDGRTLAAGSADRTVRLWDLTNRAAPSALGRPITADDTFYSVAFSPDGRTLAAGSADKKVRLWDLARRAQPRPLGPPLTGPDNYVYAIAFSPDGRTLAAGSTDHTTWLWDVSRPSTPVVLATLTGPTDHVYAVAFSPDGRTLAAGGADRAVRLWATDPAAVGKQVCALTGSSLTRAEWHQYIQDNSYEAVCGS</sequence>
<feature type="repeat" description="WD" evidence="3">
    <location>
        <begin position="1063"/>
        <end position="1097"/>
    </location>
</feature>
<dbReference type="PROSITE" id="PS00678">
    <property type="entry name" value="WD_REPEATS_1"/>
    <property type="match status" value="8"/>
</dbReference>
<dbReference type="InterPro" id="IPR027417">
    <property type="entry name" value="P-loop_NTPase"/>
</dbReference>
<dbReference type="SMART" id="SM00320">
    <property type="entry name" value="WD40"/>
    <property type="match status" value="14"/>
</dbReference>
<dbReference type="InterPro" id="IPR010982">
    <property type="entry name" value="Lambda_DNA-bd_dom_sf"/>
</dbReference>
<protein>
    <submittedName>
        <fullName evidence="6">Helix-turn-helix domain-containing protein</fullName>
    </submittedName>
</protein>
<keyword evidence="2" id="KW-0677">Repeat</keyword>
<dbReference type="CDD" id="cd00200">
    <property type="entry name" value="WD40"/>
    <property type="match status" value="2"/>
</dbReference>
<dbReference type="InterPro" id="IPR001680">
    <property type="entry name" value="WD40_rpt"/>
</dbReference>
<keyword evidence="7" id="KW-1185">Reference proteome</keyword>
<dbReference type="InterPro" id="IPR015943">
    <property type="entry name" value="WD40/YVTN_repeat-like_dom_sf"/>
</dbReference>
<feature type="repeat" description="WD" evidence="3">
    <location>
        <begin position="1200"/>
        <end position="1241"/>
    </location>
</feature>
<dbReference type="PROSITE" id="PS50082">
    <property type="entry name" value="WD_REPEATS_2"/>
    <property type="match status" value="13"/>
</dbReference>
<dbReference type="SUPFAM" id="SSF50978">
    <property type="entry name" value="WD40 repeat-like"/>
    <property type="match status" value="2"/>
</dbReference>
<feature type="repeat" description="WD" evidence="3">
    <location>
        <begin position="1245"/>
        <end position="1276"/>
    </location>
</feature>
<dbReference type="InterPro" id="IPR001387">
    <property type="entry name" value="Cro/C1-type_HTH"/>
</dbReference>
<feature type="repeat" description="WD" evidence="3">
    <location>
        <begin position="762"/>
        <end position="803"/>
    </location>
</feature>
<comment type="caution">
    <text evidence="6">The sequence shown here is derived from an EMBL/GenBank/DDBJ whole genome shotgun (WGS) entry which is preliminary data.</text>
</comment>
<dbReference type="InterPro" id="IPR036322">
    <property type="entry name" value="WD40_repeat_dom_sf"/>
</dbReference>
<feature type="repeat" description="WD" evidence="3">
    <location>
        <begin position="939"/>
        <end position="979"/>
    </location>
</feature>
<feature type="repeat" description="WD" evidence="3">
    <location>
        <begin position="1163"/>
        <end position="1187"/>
    </location>
</feature>
<dbReference type="CDD" id="cd00093">
    <property type="entry name" value="HTH_XRE"/>
    <property type="match status" value="1"/>
</dbReference>
<dbReference type="PRINTS" id="PR00320">
    <property type="entry name" value="GPROTEINBRPT"/>
</dbReference>
<gene>
    <name evidence="6" type="ORF">ACEZDJ_11030</name>
</gene>